<keyword evidence="4" id="KW-0812">Transmembrane</keyword>
<dbReference type="EMBL" id="LXTC01000001">
    <property type="protein sequence ID" value="OBA23505.1"/>
    <property type="molecule type" value="Genomic_DNA"/>
</dbReference>
<dbReference type="GO" id="GO:0000140">
    <property type="term" value="F:acylglycerone-phosphate reductase (NADP+) activity"/>
    <property type="evidence" value="ECO:0007669"/>
    <property type="project" value="TreeGrafter"/>
</dbReference>
<dbReference type="Proteomes" id="UP000092555">
    <property type="component" value="Unassembled WGS sequence"/>
</dbReference>
<proteinExistence type="inferred from homology"/>
<feature type="transmembrane region" description="Helical" evidence="4">
    <location>
        <begin position="242"/>
        <end position="263"/>
    </location>
</feature>
<dbReference type="GO" id="GO:0005783">
    <property type="term" value="C:endoplasmic reticulum"/>
    <property type="evidence" value="ECO:0007669"/>
    <property type="project" value="TreeGrafter"/>
</dbReference>
<comment type="similarity">
    <text evidence="1">Belongs to the short-chain dehydrogenases/reductases (SDR) family.</text>
</comment>
<dbReference type="FunFam" id="3.40.50.720:FF:000261">
    <property type="entry name" value="NADPH-dependent 1-acyldihydroxyacetone phosphate reductase"/>
    <property type="match status" value="1"/>
</dbReference>
<keyword evidence="4" id="KW-0472">Membrane</keyword>
<dbReference type="RefSeq" id="XP_018713986.1">
    <property type="nucleotide sequence ID" value="XM_018859207.1"/>
</dbReference>
<dbReference type="CDD" id="cd05374">
    <property type="entry name" value="17beta-HSD-like_SDR_c"/>
    <property type="match status" value="1"/>
</dbReference>
<dbReference type="InterPro" id="IPR002347">
    <property type="entry name" value="SDR_fam"/>
</dbReference>
<keyword evidence="4" id="KW-1133">Transmembrane helix</keyword>
<dbReference type="STRING" id="869754.A0A1A0HHM3"/>
<organism evidence="5 6">
    <name type="scientific">Metschnikowia bicuspidata var. bicuspidata NRRL YB-4993</name>
    <dbReference type="NCBI Taxonomy" id="869754"/>
    <lineage>
        <taxon>Eukaryota</taxon>
        <taxon>Fungi</taxon>
        <taxon>Dikarya</taxon>
        <taxon>Ascomycota</taxon>
        <taxon>Saccharomycotina</taxon>
        <taxon>Pichiomycetes</taxon>
        <taxon>Metschnikowiaceae</taxon>
        <taxon>Metschnikowia</taxon>
    </lineage>
</organism>
<accession>A0A1A0HHM3</accession>
<dbReference type="PANTHER" id="PTHR44169">
    <property type="entry name" value="NADPH-DEPENDENT 1-ACYLDIHYDROXYACETONE PHOSPHATE REDUCTASE"/>
    <property type="match status" value="1"/>
</dbReference>
<evidence type="ECO:0000313" key="6">
    <source>
        <dbReference type="Proteomes" id="UP000092555"/>
    </source>
</evidence>
<sequence length="290" mass="32066">MTRQKVALITGASSGIGHATAIEFAKRGYKTYACARRLEPMEPLKREGIITVTCDVTLGESVALLRDRIAQENDGFLDVLFNNAGQSCSFPAIDVSDDNVAKCFQVNVFAPVRLTREFAALLIKAKGTVGFTGSVAGLVAFPFSSIYAASKAAIHQYVATLRLEMKPFGVKVLNFVTGGVNTNIADTRDLPEDSWYQVPGIQEAFSERREMAKRNHPMSVEKYAFQVVNDFERQTLGGRLNLYRGLMAVLLGGILPWFPRFIVEKIFVTKFKLAGVFNFITEKYAKTKLA</sequence>
<dbReference type="Gene3D" id="3.40.50.720">
    <property type="entry name" value="NAD(P)-binding Rossmann-like Domain"/>
    <property type="match status" value="1"/>
</dbReference>
<keyword evidence="6" id="KW-1185">Reference proteome</keyword>
<name>A0A1A0HHM3_9ASCO</name>
<dbReference type="SUPFAM" id="SSF51735">
    <property type="entry name" value="NAD(P)-binding Rossmann-fold domains"/>
    <property type="match status" value="1"/>
</dbReference>
<keyword evidence="2" id="KW-0521">NADP</keyword>
<keyword evidence="3" id="KW-0560">Oxidoreductase</keyword>
<evidence type="ECO:0000256" key="3">
    <source>
        <dbReference type="ARBA" id="ARBA00023002"/>
    </source>
</evidence>
<dbReference type="PRINTS" id="PR00081">
    <property type="entry name" value="GDHRDH"/>
</dbReference>
<comment type="caution">
    <text evidence="5">The sequence shown here is derived from an EMBL/GenBank/DDBJ whole genome shotgun (WGS) entry which is preliminary data.</text>
</comment>
<dbReference type="InterPro" id="IPR036291">
    <property type="entry name" value="NAD(P)-bd_dom_sf"/>
</dbReference>
<reference evidence="5 6" key="1">
    <citation type="submission" date="2016-05" db="EMBL/GenBank/DDBJ databases">
        <title>Comparative genomics of biotechnologically important yeasts.</title>
        <authorList>
            <consortium name="DOE Joint Genome Institute"/>
            <person name="Riley R."/>
            <person name="Haridas S."/>
            <person name="Wolfe K.H."/>
            <person name="Lopes M.R."/>
            <person name="Hittinger C.T."/>
            <person name="Goker M."/>
            <person name="Salamov A."/>
            <person name="Wisecaver J."/>
            <person name="Long T.M."/>
            <person name="Aerts A.L."/>
            <person name="Barry K."/>
            <person name="Choi C."/>
            <person name="Clum A."/>
            <person name="Coughlan A.Y."/>
            <person name="Deshpande S."/>
            <person name="Douglass A.P."/>
            <person name="Hanson S.J."/>
            <person name="Klenk H.-P."/>
            <person name="LaButti K."/>
            <person name="Lapidus A."/>
            <person name="Lindquist E."/>
            <person name="Lipzen A."/>
            <person name="Meier-kolthoff J.P."/>
            <person name="Ohm R.A."/>
            <person name="Otillar R.P."/>
            <person name="Pangilinan J."/>
            <person name="Peng Y."/>
            <person name="Rokas A."/>
            <person name="Rosa C.A."/>
            <person name="Scheuner C."/>
            <person name="Sibirny A.A."/>
            <person name="Slot J.C."/>
            <person name="Stielow J.B."/>
            <person name="Sun H."/>
            <person name="Kurtzman C.P."/>
            <person name="Blackwell M."/>
            <person name="Grigoriev I.V."/>
            <person name="Jeffries T.W."/>
        </authorList>
    </citation>
    <scope>NUCLEOTIDE SEQUENCE [LARGE SCALE GENOMIC DNA]</scope>
    <source>
        <strain evidence="5 6">NRRL YB-4993</strain>
    </source>
</reference>
<dbReference type="GO" id="GO:0019433">
    <property type="term" value="P:triglyceride catabolic process"/>
    <property type="evidence" value="ECO:0007669"/>
    <property type="project" value="TreeGrafter"/>
</dbReference>
<evidence type="ECO:0000256" key="1">
    <source>
        <dbReference type="ARBA" id="ARBA00006484"/>
    </source>
</evidence>
<dbReference type="PANTHER" id="PTHR44169:SF6">
    <property type="entry name" value="NADPH-DEPENDENT 1-ACYLDIHYDROXYACETONE PHOSPHATE REDUCTASE"/>
    <property type="match status" value="1"/>
</dbReference>
<dbReference type="GO" id="GO:0004806">
    <property type="term" value="F:triacylglycerol lipase activity"/>
    <property type="evidence" value="ECO:0007669"/>
    <property type="project" value="TreeGrafter"/>
</dbReference>
<evidence type="ECO:0000313" key="5">
    <source>
        <dbReference type="EMBL" id="OBA23505.1"/>
    </source>
</evidence>
<dbReference type="InterPro" id="IPR020904">
    <property type="entry name" value="Sc_DH/Rdtase_CS"/>
</dbReference>
<dbReference type="AlphaFoldDB" id="A0A1A0HHM3"/>
<dbReference type="PROSITE" id="PS00061">
    <property type="entry name" value="ADH_SHORT"/>
    <property type="match status" value="1"/>
</dbReference>
<dbReference type="Pfam" id="PF00106">
    <property type="entry name" value="adh_short"/>
    <property type="match status" value="1"/>
</dbReference>
<dbReference type="OrthoDB" id="2102561at2759"/>
<gene>
    <name evidence="5" type="ORF">METBIDRAFT_80941</name>
</gene>
<evidence type="ECO:0000256" key="2">
    <source>
        <dbReference type="ARBA" id="ARBA00022857"/>
    </source>
</evidence>
<dbReference type="GeneID" id="30032183"/>
<dbReference type="GO" id="GO:0006654">
    <property type="term" value="P:phosphatidic acid biosynthetic process"/>
    <property type="evidence" value="ECO:0007669"/>
    <property type="project" value="TreeGrafter"/>
</dbReference>
<protein>
    <submittedName>
        <fullName evidence="5">NAD(P)-binding protein</fullName>
    </submittedName>
</protein>
<evidence type="ECO:0000256" key="4">
    <source>
        <dbReference type="SAM" id="Phobius"/>
    </source>
</evidence>
<dbReference type="GO" id="GO:0005811">
    <property type="term" value="C:lipid droplet"/>
    <property type="evidence" value="ECO:0007669"/>
    <property type="project" value="TreeGrafter"/>
</dbReference>